<proteinExistence type="predicted"/>
<keyword evidence="4" id="KW-1185">Reference proteome</keyword>
<name>A0ABV9XBQ9_9ACTN</name>
<feature type="transmembrane region" description="Helical" evidence="2">
    <location>
        <begin position="128"/>
        <end position="152"/>
    </location>
</feature>
<sequence length="181" mass="18746">MGPRLRKAALTAHVAASVGWLGAVAAFLALAVAGLVGDDPGRTRGLYPAMDVLTWWAIVPLALAALVTGVVQALGTPWGLLRHYWVLAKLVLTVLATGFLLLHTAPVGHLADAAARGADLDGAGLGGLRVQLVADAAAAVLVLLVTTALSVFRPRGVTPYGWRKQQDRDRSPGQEAVPAGR</sequence>
<keyword evidence="2" id="KW-1133">Transmembrane helix</keyword>
<feature type="transmembrane region" description="Helical" evidence="2">
    <location>
        <begin position="53"/>
        <end position="74"/>
    </location>
</feature>
<comment type="caution">
    <text evidence="3">The sequence shown here is derived from an EMBL/GenBank/DDBJ whole genome shotgun (WGS) entry which is preliminary data.</text>
</comment>
<accession>A0ABV9XBQ9</accession>
<organism evidence="3 4">
    <name type="scientific">Streptomyces coeruleoprunus</name>
    <dbReference type="NCBI Taxonomy" id="285563"/>
    <lineage>
        <taxon>Bacteria</taxon>
        <taxon>Bacillati</taxon>
        <taxon>Actinomycetota</taxon>
        <taxon>Actinomycetes</taxon>
        <taxon>Kitasatosporales</taxon>
        <taxon>Streptomycetaceae</taxon>
        <taxon>Streptomyces</taxon>
    </lineage>
</organism>
<evidence type="ECO:0008006" key="5">
    <source>
        <dbReference type="Google" id="ProtNLM"/>
    </source>
</evidence>
<evidence type="ECO:0000313" key="4">
    <source>
        <dbReference type="Proteomes" id="UP001595829"/>
    </source>
</evidence>
<evidence type="ECO:0000256" key="1">
    <source>
        <dbReference type="SAM" id="MobiDB-lite"/>
    </source>
</evidence>
<reference evidence="4" key="1">
    <citation type="journal article" date="2019" name="Int. J. Syst. Evol. Microbiol.">
        <title>The Global Catalogue of Microorganisms (GCM) 10K type strain sequencing project: providing services to taxonomists for standard genome sequencing and annotation.</title>
        <authorList>
            <consortium name="The Broad Institute Genomics Platform"/>
            <consortium name="The Broad Institute Genome Sequencing Center for Infectious Disease"/>
            <person name="Wu L."/>
            <person name="Ma J."/>
        </authorList>
    </citation>
    <scope>NUCLEOTIDE SEQUENCE [LARGE SCALE GENOMIC DNA]</scope>
    <source>
        <strain evidence="4">CGMCC 4.1648</strain>
    </source>
</reference>
<feature type="region of interest" description="Disordered" evidence="1">
    <location>
        <begin position="162"/>
        <end position="181"/>
    </location>
</feature>
<feature type="transmembrane region" description="Helical" evidence="2">
    <location>
        <begin position="12"/>
        <end position="33"/>
    </location>
</feature>
<dbReference type="RefSeq" id="WP_345690806.1">
    <property type="nucleotide sequence ID" value="NZ_BAABIT010000001.1"/>
</dbReference>
<keyword evidence="2" id="KW-0812">Transmembrane</keyword>
<gene>
    <name evidence="3" type="ORF">ACFPM3_10160</name>
</gene>
<keyword evidence="2" id="KW-0472">Membrane</keyword>
<evidence type="ECO:0000313" key="3">
    <source>
        <dbReference type="EMBL" id="MFC5022494.1"/>
    </source>
</evidence>
<feature type="transmembrane region" description="Helical" evidence="2">
    <location>
        <begin position="86"/>
        <end position="108"/>
    </location>
</feature>
<protein>
    <recommendedName>
        <fullName evidence="5">DUF2269 domain-containing protein</fullName>
    </recommendedName>
</protein>
<dbReference type="Proteomes" id="UP001595829">
    <property type="component" value="Unassembled WGS sequence"/>
</dbReference>
<evidence type="ECO:0000256" key="2">
    <source>
        <dbReference type="SAM" id="Phobius"/>
    </source>
</evidence>
<dbReference type="EMBL" id="JBHSJD010000007">
    <property type="protein sequence ID" value="MFC5022494.1"/>
    <property type="molecule type" value="Genomic_DNA"/>
</dbReference>